<gene>
    <name evidence="3" type="ORF">MM415A00178_0028</name>
    <name evidence="2" type="ORF">MM415B00368_0028</name>
    <name evidence="1" type="ORF">TM448A01202_0005</name>
    <name evidence="4" type="ORF">TM448B01602_0005</name>
</gene>
<reference evidence="1" key="1">
    <citation type="submission" date="2020-03" db="EMBL/GenBank/DDBJ databases">
        <title>The deep terrestrial virosphere.</title>
        <authorList>
            <person name="Holmfeldt K."/>
            <person name="Nilsson E."/>
            <person name="Simone D."/>
            <person name="Lopez-Fernandez M."/>
            <person name="Wu X."/>
            <person name="de Brujin I."/>
            <person name="Lundin D."/>
            <person name="Andersson A."/>
            <person name="Bertilsson S."/>
            <person name="Dopson M."/>
        </authorList>
    </citation>
    <scope>NUCLEOTIDE SEQUENCE</scope>
    <source>
        <strain evidence="3">MM415A00178</strain>
        <strain evidence="2">MM415B00368</strain>
        <strain evidence="1">TM448A01202</strain>
        <strain evidence="4">TM448B01602</strain>
    </source>
</reference>
<sequence length="225" mass="22585">MKLIKDQQMDSKIVKDLGDLGVGYFYFQGGAAAVGDQFTIGGTEVWTAIAGAPGAAAYEFDQSGGTAATCATSLGAQINAVTGGSLCRAVVSGNVVLLFALTAAAGNLALAVTTNVSTFLYASAAAQVGSLAARVTQMSYLRYALVAADITSLALGNEIVIGAVATTTQPQILGYAVADATGGLYAPAGLDMLAKQSGANEWLVGLKDTTGILAATDILTVTLGF</sequence>
<evidence type="ECO:0000313" key="4">
    <source>
        <dbReference type="EMBL" id="QJH99488.1"/>
    </source>
</evidence>
<dbReference type="EMBL" id="MT144792">
    <property type="protein sequence ID" value="QJH99488.1"/>
    <property type="molecule type" value="Genomic_DNA"/>
</dbReference>
<accession>A0A6H1ZNV0</accession>
<evidence type="ECO:0000313" key="2">
    <source>
        <dbReference type="EMBL" id="QJA65993.1"/>
    </source>
</evidence>
<dbReference type="AlphaFoldDB" id="A0A6H1ZNV0"/>
<evidence type="ECO:0000313" key="1">
    <source>
        <dbReference type="EMBL" id="QJA48955.1"/>
    </source>
</evidence>
<proteinExistence type="predicted"/>
<name>A0A6H1ZNV0_9ZZZZ</name>
<protein>
    <submittedName>
        <fullName evidence="1">Uncharacterized protein</fullName>
    </submittedName>
</protein>
<organism evidence="1">
    <name type="scientific">viral metagenome</name>
    <dbReference type="NCBI Taxonomy" id="1070528"/>
    <lineage>
        <taxon>unclassified sequences</taxon>
        <taxon>metagenomes</taxon>
        <taxon>organismal metagenomes</taxon>
    </lineage>
</organism>
<dbReference type="EMBL" id="MT142532">
    <property type="protein sequence ID" value="QJA84618.1"/>
    <property type="molecule type" value="Genomic_DNA"/>
</dbReference>
<dbReference type="EMBL" id="MT141547">
    <property type="protein sequence ID" value="QJA65993.1"/>
    <property type="molecule type" value="Genomic_DNA"/>
</dbReference>
<dbReference type="EMBL" id="MT144111">
    <property type="protein sequence ID" value="QJA48955.1"/>
    <property type="molecule type" value="Genomic_DNA"/>
</dbReference>
<evidence type="ECO:0000313" key="3">
    <source>
        <dbReference type="EMBL" id="QJA84618.1"/>
    </source>
</evidence>